<feature type="compositionally biased region" description="Acidic residues" evidence="1">
    <location>
        <begin position="508"/>
        <end position="521"/>
    </location>
</feature>
<protein>
    <submittedName>
        <fullName evidence="4">DUF659 domain-containing protein</fullName>
    </submittedName>
</protein>
<evidence type="ECO:0000259" key="2">
    <source>
        <dbReference type="Pfam" id="PF04937"/>
    </source>
</evidence>
<dbReference type="Proteomes" id="UP000887574">
    <property type="component" value="Unplaced"/>
</dbReference>
<sequence>MPGKANHWCWQYFDRAEEVINGKKVVRATCKVCPATYRGHATEMAYHLTNQCKKIGLEQRKTINKLAGIKQKQEEPLSKVARIEGLPFSSSQISSPGIANYFDRISEGEQAENRLINVIVHAPQPFLFDTIDATLSSHTGDFIRNVLSERIEKLGKHKIIAMVTDHAPNMRLAWELLALDYPWILFEGFKAHMVDLVAKDLSKTTYIADCIKDCEKIAKFFRKKIPSIVLKETQALTGGCTKKFQLPEPTRFSTYSTLISDVSSNEGCLKSAVWNAKITGVPSLAAQAKDLQRLVCNNDAFWIRVNSIKALLFPLAEAIRAIEGSNVNARLAYKTIKRAFDQTGEAVNQFDEYLQPQLLQILNDRREFGRTDVTYLMDLLEPSDRGEDLTEEEVQAAMELLANKILKNPAFITKENQVMIELGQWRGRTVDGLTFWTGFYSDSVLSVIYKALRIVQITAAPTERNWSLRGAIHTKMDVEMASKLTFIKHNLLLEHKDLFSRVKSSQENESEEAESEQEMEATEGNSEINDLLYVDDLLFESD</sequence>
<name>A0A915CPB3_9BILA</name>
<proteinExistence type="predicted"/>
<dbReference type="PANTHER" id="PTHR32166:SF123">
    <property type="entry name" value="BED-TYPE DOMAIN-CONTAINING PROTEIN"/>
    <property type="match status" value="1"/>
</dbReference>
<dbReference type="PANTHER" id="PTHR32166">
    <property type="entry name" value="OSJNBA0013A04.12 PROTEIN"/>
    <property type="match status" value="1"/>
</dbReference>
<reference evidence="4" key="1">
    <citation type="submission" date="2022-11" db="UniProtKB">
        <authorList>
            <consortium name="WormBaseParasite"/>
        </authorList>
    </citation>
    <scope>IDENTIFICATION</scope>
</reference>
<dbReference type="SUPFAM" id="SSF53098">
    <property type="entry name" value="Ribonuclease H-like"/>
    <property type="match status" value="1"/>
</dbReference>
<keyword evidence="3" id="KW-1185">Reference proteome</keyword>
<dbReference type="WBParaSite" id="jg11115">
    <property type="protein sequence ID" value="jg11115"/>
    <property type="gene ID" value="jg11115"/>
</dbReference>
<feature type="region of interest" description="Disordered" evidence="1">
    <location>
        <begin position="503"/>
        <end position="529"/>
    </location>
</feature>
<evidence type="ECO:0000313" key="3">
    <source>
        <dbReference type="Proteomes" id="UP000887574"/>
    </source>
</evidence>
<accession>A0A915CPB3</accession>
<evidence type="ECO:0000313" key="4">
    <source>
        <dbReference type="WBParaSite" id="jg11115"/>
    </source>
</evidence>
<dbReference type="Pfam" id="PF04937">
    <property type="entry name" value="DUF659"/>
    <property type="match status" value="1"/>
</dbReference>
<dbReference type="InterPro" id="IPR007021">
    <property type="entry name" value="DUF659"/>
</dbReference>
<organism evidence="3 4">
    <name type="scientific">Ditylenchus dipsaci</name>
    <dbReference type="NCBI Taxonomy" id="166011"/>
    <lineage>
        <taxon>Eukaryota</taxon>
        <taxon>Metazoa</taxon>
        <taxon>Ecdysozoa</taxon>
        <taxon>Nematoda</taxon>
        <taxon>Chromadorea</taxon>
        <taxon>Rhabditida</taxon>
        <taxon>Tylenchina</taxon>
        <taxon>Tylenchomorpha</taxon>
        <taxon>Sphaerularioidea</taxon>
        <taxon>Anguinidae</taxon>
        <taxon>Anguininae</taxon>
        <taxon>Ditylenchus</taxon>
    </lineage>
</organism>
<evidence type="ECO:0000256" key="1">
    <source>
        <dbReference type="SAM" id="MobiDB-lite"/>
    </source>
</evidence>
<feature type="domain" description="DUF659" evidence="2">
    <location>
        <begin position="111"/>
        <end position="217"/>
    </location>
</feature>
<dbReference type="InterPro" id="IPR012337">
    <property type="entry name" value="RNaseH-like_sf"/>
</dbReference>
<dbReference type="AlphaFoldDB" id="A0A915CPB3"/>